<keyword evidence="3" id="KW-0328">Glycosyltransferase</keyword>
<sequence length="339" mass="38876">MLDEFLENHRDALDGLKEEKFDIVFAEQLDLCGTALKEALKIKTHLWISSCPLMDHMAWILGVPTPLSYVPVVGDMDISDKPSYIERIWNIIEYIGDVYVYKQGISEITQIYRKHYGENFPDAEQIARDSPITFVLADEFLDFPRPILHNTIYIGGVGIKNNTKGLPEPYKTELEKGKKGVVFFSLGSNANTKNIPYEFKKNLFEAFKNLPEYHFLVKINEGDLEGEELAKSISNLFIFQWAPQPDILAHPKLKAFITHGRVAERNGWGVTFDKKKLLHGSKEFLEALKKILEDPSYQEKAQRTKRLLSTKPFSSSEKFIKFVEFVAENDGILPELQNE</sequence>
<name>A0A914DUU6_9BILA</name>
<dbReference type="SUPFAM" id="SSF53756">
    <property type="entry name" value="UDP-Glycosyltransferase/glycogen phosphorylase"/>
    <property type="match status" value="1"/>
</dbReference>
<comment type="catalytic activity">
    <reaction evidence="5">
        <text>glucuronate acceptor + UDP-alpha-D-glucuronate = acceptor beta-D-glucuronoside + UDP + H(+)</text>
        <dbReference type="Rhea" id="RHEA:21032"/>
        <dbReference type="ChEBI" id="CHEBI:15378"/>
        <dbReference type="ChEBI" id="CHEBI:58052"/>
        <dbReference type="ChEBI" id="CHEBI:58223"/>
        <dbReference type="ChEBI" id="CHEBI:132367"/>
        <dbReference type="ChEBI" id="CHEBI:132368"/>
        <dbReference type="EC" id="2.4.1.17"/>
    </reaction>
</comment>
<dbReference type="InterPro" id="IPR002213">
    <property type="entry name" value="UDP_glucos_trans"/>
</dbReference>
<keyword evidence="6" id="KW-1185">Reference proteome</keyword>
<evidence type="ECO:0000313" key="6">
    <source>
        <dbReference type="Proteomes" id="UP000887540"/>
    </source>
</evidence>
<dbReference type="PANTHER" id="PTHR48043:SF143">
    <property type="entry name" value="UDP-GLUCURONOSYLTRANSFERASE"/>
    <property type="match status" value="1"/>
</dbReference>
<evidence type="ECO:0000256" key="4">
    <source>
        <dbReference type="ARBA" id="ARBA00022679"/>
    </source>
</evidence>
<dbReference type="InterPro" id="IPR050271">
    <property type="entry name" value="UDP-glycosyltransferase"/>
</dbReference>
<dbReference type="Proteomes" id="UP000887540">
    <property type="component" value="Unplaced"/>
</dbReference>
<organism evidence="6 7">
    <name type="scientific">Acrobeloides nanus</name>
    <dbReference type="NCBI Taxonomy" id="290746"/>
    <lineage>
        <taxon>Eukaryota</taxon>
        <taxon>Metazoa</taxon>
        <taxon>Ecdysozoa</taxon>
        <taxon>Nematoda</taxon>
        <taxon>Chromadorea</taxon>
        <taxon>Rhabditida</taxon>
        <taxon>Tylenchina</taxon>
        <taxon>Cephalobomorpha</taxon>
        <taxon>Cephaloboidea</taxon>
        <taxon>Cephalobidae</taxon>
        <taxon>Acrobeloides</taxon>
    </lineage>
</organism>
<evidence type="ECO:0000313" key="7">
    <source>
        <dbReference type="WBParaSite" id="ACRNAN_scaffold4243.g21747.t1"/>
    </source>
</evidence>
<dbReference type="AlphaFoldDB" id="A0A914DUU6"/>
<evidence type="ECO:0000256" key="2">
    <source>
        <dbReference type="ARBA" id="ARBA00012544"/>
    </source>
</evidence>
<dbReference type="Pfam" id="PF00201">
    <property type="entry name" value="UDPGT"/>
    <property type="match status" value="1"/>
</dbReference>
<proteinExistence type="inferred from homology"/>
<reference evidence="7" key="1">
    <citation type="submission" date="2022-11" db="UniProtKB">
        <authorList>
            <consortium name="WormBaseParasite"/>
        </authorList>
    </citation>
    <scope>IDENTIFICATION</scope>
</reference>
<accession>A0A914DUU6</accession>
<dbReference type="GO" id="GO:0015020">
    <property type="term" value="F:glucuronosyltransferase activity"/>
    <property type="evidence" value="ECO:0007669"/>
    <property type="project" value="UniProtKB-EC"/>
</dbReference>
<protein>
    <recommendedName>
        <fullName evidence="2">glucuronosyltransferase</fullName>
        <ecNumber evidence="2">2.4.1.17</ecNumber>
    </recommendedName>
</protein>
<dbReference type="CDD" id="cd03784">
    <property type="entry name" value="GT1_Gtf-like"/>
    <property type="match status" value="1"/>
</dbReference>
<evidence type="ECO:0000256" key="1">
    <source>
        <dbReference type="ARBA" id="ARBA00009995"/>
    </source>
</evidence>
<dbReference type="PANTHER" id="PTHR48043">
    <property type="entry name" value="EG:EG0003.4 PROTEIN-RELATED"/>
    <property type="match status" value="1"/>
</dbReference>
<dbReference type="WBParaSite" id="ACRNAN_scaffold4243.g21747.t1">
    <property type="protein sequence ID" value="ACRNAN_scaffold4243.g21747.t1"/>
    <property type="gene ID" value="ACRNAN_scaffold4243.g21747"/>
</dbReference>
<dbReference type="Gene3D" id="3.40.50.2000">
    <property type="entry name" value="Glycogen Phosphorylase B"/>
    <property type="match status" value="1"/>
</dbReference>
<keyword evidence="4" id="KW-0808">Transferase</keyword>
<evidence type="ECO:0000256" key="3">
    <source>
        <dbReference type="ARBA" id="ARBA00022676"/>
    </source>
</evidence>
<evidence type="ECO:0000256" key="5">
    <source>
        <dbReference type="ARBA" id="ARBA00047475"/>
    </source>
</evidence>
<dbReference type="EC" id="2.4.1.17" evidence="2"/>
<comment type="similarity">
    <text evidence="1">Belongs to the UDP-glycosyltransferase family.</text>
</comment>